<evidence type="ECO:0000256" key="1">
    <source>
        <dbReference type="ARBA" id="ARBA00000085"/>
    </source>
</evidence>
<evidence type="ECO:0000256" key="3">
    <source>
        <dbReference type="ARBA" id="ARBA00022553"/>
    </source>
</evidence>
<dbReference type="PRINTS" id="PR00344">
    <property type="entry name" value="BCTRLSENSOR"/>
</dbReference>
<dbReference type="Proteomes" id="UP000306147">
    <property type="component" value="Unassembled WGS sequence"/>
</dbReference>
<dbReference type="InterPro" id="IPR036097">
    <property type="entry name" value="HisK_dim/P_sf"/>
</dbReference>
<sequence length="818" mass="88244">MTRGALRALGVALALVASQPAFAREPDFPKPLAAQIDAAKSSMMADQAQTLRHVQLIDALARRIPDPRQRALALATARWLGAEAYLRSNAAERAKPLLDDSLRLIEGIAEPIKLRGDLLMSQGAFYMQADDAVKALTRYQEAFRVFGSVREPRSQAIALQNIGALYGIANDDNRAQQYYRQASELYDGDPALSLSLHNSRGNVLTRVDHGRAEAEKEYEAALAIARQLEKPLLEARILVNLARNQVELKHFEAADHTLARGFKLVEDADSDLLRRHLLATAARLASDRGDKAQALRLITECFAGVDLTMTTGDFRISHSFAYDILRDSGASKLALAHLQAMKRLDDEANKVATTTGAALMAARFDSAEQQARIQTLKAEEARRTAAFRLTLLLSIGGATLVIIALLSFGLITLRRSRNQIRATNIVLGDTNAALEKALQAKTEFLATTSHEIRTPLNGILGMTQVMLADAKLDPATRDRIEIVHGAGVTMRSLVDDILDVAKMETGNLTVDAAPVDLCATLREVTRLWDEQARGKGLGFRLELSHAPNWIVSDAGRLRQIVFNLLSNAIKFTERGSVTLRAVAEGEGVARRLRLVVSDTGIGIPADKFEQVFESFRQVDAGTTRKFGGTGLGLTICRNLARALGGEIMVESIEGQGTSFTVDLPLVLAEAPVDIGTGMARSGVAMVILDRNPIARSMLRTLLEPRLASLRFAGSAEEAHALIADAVTTHLLVDEATLKASDSDPMETLEVLAAAVAPGHCTVLWINPDAEMRAQLLATGVGNIVVKPVSGAALVAAVVQDPEENSDPGAGRRLVSQAA</sequence>
<protein>
    <recommendedName>
        <fullName evidence="2">histidine kinase</fullName>
        <ecNumber evidence="2">2.7.13.3</ecNumber>
    </recommendedName>
</protein>
<keyword evidence="6" id="KW-0732">Signal</keyword>
<dbReference type="InterPro" id="IPR011990">
    <property type="entry name" value="TPR-like_helical_dom_sf"/>
</dbReference>
<dbReference type="PANTHER" id="PTHR45339:SF1">
    <property type="entry name" value="HYBRID SIGNAL TRANSDUCTION HISTIDINE KINASE J"/>
    <property type="match status" value="1"/>
</dbReference>
<dbReference type="InterPro" id="IPR003661">
    <property type="entry name" value="HisK_dim/P_dom"/>
</dbReference>
<evidence type="ECO:0000256" key="4">
    <source>
        <dbReference type="ARBA" id="ARBA00023012"/>
    </source>
</evidence>
<dbReference type="InterPro" id="IPR003594">
    <property type="entry name" value="HATPase_dom"/>
</dbReference>
<name>A0A4S1X7A3_9SPHN</name>
<dbReference type="Gene3D" id="3.30.565.10">
    <property type="entry name" value="Histidine kinase-like ATPase, C-terminal domain"/>
    <property type="match status" value="1"/>
</dbReference>
<dbReference type="FunFam" id="3.30.565.10:FF:000010">
    <property type="entry name" value="Sensor histidine kinase RcsC"/>
    <property type="match status" value="1"/>
</dbReference>
<dbReference type="SUPFAM" id="SSF55874">
    <property type="entry name" value="ATPase domain of HSP90 chaperone/DNA topoisomerase II/histidine kinase"/>
    <property type="match status" value="1"/>
</dbReference>
<comment type="catalytic activity">
    <reaction evidence="1">
        <text>ATP + protein L-histidine = ADP + protein N-phospho-L-histidine.</text>
        <dbReference type="EC" id="2.7.13.3"/>
    </reaction>
</comment>
<evidence type="ECO:0000313" key="9">
    <source>
        <dbReference type="Proteomes" id="UP000306147"/>
    </source>
</evidence>
<keyword evidence="5" id="KW-0812">Transmembrane</keyword>
<accession>A0A4S1X7A3</accession>
<gene>
    <name evidence="8" type="ORF">E5A73_18265</name>
</gene>
<dbReference type="RefSeq" id="WP_135965273.1">
    <property type="nucleotide sequence ID" value="NZ_SRXT01000007.1"/>
</dbReference>
<evidence type="ECO:0000256" key="5">
    <source>
        <dbReference type="SAM" id="Phobius"/>
    </source>
</evidence>
<evidence type="ECO:0000256" key="2">
    <source>
        <dbReference type="ARBA" id="ARBA00012438"/>
    </source>
</evidence>
<dbReference type="CDD" id="cd16922">
    <property type="entry name" value="HATPase_EvgS-ArcB-TorS-like"/>
    <property type="match status" value="1"/>
</dbReference>
<feature type="transmembrane region" description="Helical" evidence="5">
    <location>
        <begin position="391"/>
        <end position="413"/>
    </location>
</feature>
<dbReference type="Pfam" id="PF02518">
    <property type="entry name" value="HATPase_c"/>
    <property type="match status" value="1"/>
</dbReference>
<feature type="chain" id="PRO_5020187054" description="histidine kinase" evidence="6">
    <location>
        <begin position="24"/>
        <end position="818"/>
    </location>
</feature>
<dbReference type="GO" id="GO:0000155">
    <property type="term" value="F:phosphorelay sensor kinase activity"/>
    <property type="evidence" value="ECO:0007669"/>
    <property type="project" value="InterPro"/>
</dbReference>
<keyword evidence="5" id="KW-0472">Membrane</keyword>
<dbReference type="PANTHER" id="PTHR45339">
    <property type="entry name" value="HYBRID SIGNAL TRANSDUCTION HISTIDINE KINASE J"/>
    <property type="match status" value="1"/>
</dbReference>
<keyword evidence="9" id="KW-1185">Reference proteome</keyword>
<comment type="caution">
    <text evidence="8">The sequence shown here is derived from an EMBL/GenBank/DDBJ whole genome shotgun (WGS) entry which is preliminary data.</text>
</comment>
<dbReference type="SMART" id="SM00388">
    <property type="entry name" value="HisKA"/>
    <property type="match status" value="1"/>
</dbReference>
<dbReference type="SUPFAM" id="SSF48452">
    <property type="entry name" value="TPR-like"/>
    <property type="match status" value="1"/>
</dbReference>
<dbReference type="InterPro" id="IPR011006">
    <property type="entry name" value="CheY-like_superfamily"/>
</dbReference>
<dbReference type="SUPFAM" id="SSF52172">
    <property type="entry name" value="CheY-like"/>
    <property type="match status" value="1"/>
</dbReference>
<dbReference type="SMART" id="SM00387">
    <property type="entry name" value="HATPase_c"/>
    <property type="match status" value="1"/>
</dbReference>
<organism evidence="8 9">
    <name type="scientific">Sphingomonas gei</name>
    <dbReference type="NCBI Taxonomy" id="1395960"/>
    <lineage>
        <taxon>Bacteria</taxon>
        <taxon>Pseudomonadati</taxon>
        <taxon>Pseudomonadota</taxon>
        <taxon>Alphaproteobacteria</taxon>
        <taxon>Sphingomonadales</taxon>
        <taxon>Sphingomonadaceae</taxon>
        <taxon>Sphingomonas</taxon>
    </lineage>
</organism>
<proteinExistence type="predicted"/>
<dbReference type="Gene3D" id="1.25.40.10">
    <property type="entry name" value="Tetratricopeptide repeat domain"/>
    <property type="match status" value="1"/>
</dbReference>
<evidence type="ECO:0000259" key="7">
    <source>
        <dbReference type="PROSITE" id="PS50109"/>
    </source>
</evidence>
<dbReference type="PROSITE" id="PS50109">
    <property type="entry name" value="HIS_KIN"/>
    <property type="match status" value="1"/>
</dbReference>
<dbReference type="EC" id="2.7.13.3" evidence="2"/>
<evidence type="ECO:0000256" key="6">
    <source>
        <dbReference type="SAM" id="SignalP"/>
    </source>
</evidence>
<dbReference type="Gene3D" id="1.10.287.130">
    <property type="match status" value="1"/>
</dbReference>
<dbReference type="InterPro" id="IPR004358">
    <property type="entry name" value="Sig_transdc_His_kin-like_C"/>
</dbReference>
<dbReference type="Pfam" id="PF13424">
    <property type="entry name" value="TPR_12"/>
    <property type="match status" value="1"/>
</dbReference>
<dbReference type="EMBL" id="SRXT01000007">
    <property type="protein sequence ID" value="TGX50356.1"/>
    <property type="molecule type" value="Genomic_DNA"/>
</dbReference>
<feature type="signal peptide" evidence="6">
    <location>
        <begin position="1"/>
        <end position="23"/>
    </location>
</feature>
<reference evidence="8 9" key="1">
    <citation type="submission" date="2019-04" db="EMBL/GenBank/DDBJ databases">
        <title>Sphingomonas psychrotolerans sp. nov., isolated from soil in the Tianshan Mountains, Xinjiang, China.</title>
        <authorList>
            <person name="Luo Y."/>
            <person name="Sheng H."/>
        </authorList>
    </citation>
    <scope>NUCLEOTIDE SEQUENCE [LARGE SCALE GENOMIC DNA]</scope>
    <source>
        <strain evidence="8 9">ZFGT-11</strain>
    </source>
</reference>
<keyword evidence="4" id="KW-0902">Two-component regulatory system</keyword>
<dbReference type="AlphaFoldDB" id="A0A4S1X7A3"/>
<keyword evidence="3" id="KW-0597">Phosphoprotein</keyword>
<dbReference type="Pfam" id="PF00512">
    <property type="entry name" value="HisKA"/>
    <property type="match status" value="1"/>
</dbReference>
<evidence type="ECO:0000313" key="8">
    <source>
        <dbReference type="EMBL" id="TGX50356.1"/>
    </source>
</evidence>
<dbReference type="OrthoDB" id="9801651at2"/>
<keyword evidence="5" id="KW-1133">Transmembrane helix</keyword>
<dbReference type="InterPro" id="IPR036890">
    <property type="entry name" value="HATPase_C_sf"/>
</dbReference>
<dbReference type="CDD" id="cd00082">
    <property type="entry name" value="HisKA"/>
    <property type="match status" value="1"/>
</dbReference>
<dbReference type="InterPro" id="IPR005467">
    <property type="entry name" value="His_kinase_dom"/>
</dbReference>
<dbReference type="SUPFAM" id="SSF47384">
    <property type="entry name" value="Homodimeric domain of signal transducing histidine kinase"/>
    <property type="match status" value="1"/>
</dbReference>
<feature type="domain" description="Histidine kinase" evidence="7">
    <location>
        <begin position="447"/>
        <end position="667"/>
    </location>
</feature>